<dbReference type="Proteomes" id="UP000748531">
    <property type="component" value="Unassembled WGS sequence"/>
</dbReference>
<accession>A0A8J4SIE3</accession>
<dbReference type="Pfam" id="PF01074">
    <property type="entry name" value="Glyco_hydro_38N"/>
    <property type="match status" value="1"/>
</dbReference>
<dbReference type="GO" id="GO:0004559">
    <property type="term" value="F:alpha-mannosidase activity"/>
    <property type="evidence" value="ECO:0007669"/>
    <property type="project" value="InterPro"/>
</dbReference>
<organism evidence="2 3">
    <name type="scientific">Paragonimus heterotremus</name>
    <dbReference type="NCBI Taxonomy" id="100268"/>
    <lineage>
        <taxon>Eukaryota</taxon>
        <taxon>Metazoa</taxon>
        <taxon>Spiralia</taxon>
        <taxon>Lophotrochozoa</taxon>
        <taxon>Platyhelminthes</taxon>
        <taxon>Trematoda</taxon>
        <taxon>Digenea</taxon>
        <taxon>Plagiorchiida</taxon>
        <taxon>Troglotremata</taxon>
        <taxon>Troglotrematidae</taxon>
        <taxon>Paragonimus</taxon>
    </lineage>
</organism>
<dbReference type="InterPro" id="IPR050843">
    <property type="entry name" value="Glycosyl_Hydrlase_38"/>
</dbReference>
<sequence>MQFSGMVIQRVHYEVKKYLAERVSLEFRWRQLWDNQGNTEIISHMMPFYSYDVPHTCGPDPSICCQFDFARLDRFRCPWGKPPLSINEKNIAER</sequence>
<evidence type="ECO:0000313" key="3">
    <source>
        <dbReference type="Proteomes" id="UP000748531"/>
    </source>
</evidence>
<keyword evidence="3" id="KW-1185">Reference proteome</keyword>
<dbReference type="SUPFAM" id="SSF88713">
    <property type="entry name" value="Glycoside hydrolase/deacetylase"/>
    <property type="match status" value="1"/>
</dbReference>
<gene>
    <name evidence="2" type="ORF">PHET_12174</name>
</gene>
<dbReference type="Gene3D" id="3.20.110.10">
    <property type="entry name" value="Glycoside hydrolase 38, N terminal domain"/>
    <property type="match status" value="1"/>
</dbReference>
<dbReference type="GO" id="GO:0006013">
    <property type="term" value="P:mannose metabolic process"/>
    <property type="evidence" value="ECO:0007669"/>
    <property type="project" value="InterPro"/>
</dbReference>
<dbReference type="GO" id="GO:0006491">
    <property type="term" value="P:N-glycan processing"/>
    <property type="evidence" value="ECO:0007669"/>
    <property type="project" value="TreeGrafter"/>
</dbReference>
<dbReference type="InterPro" id="IPR011330">
    <property type="entry name" value="Glyco_hydro/deAcase_b/a-brl"/>
</dbReference>
<comment type="caution">
    <text evidence="2">The sequence shown here is derived from an EMBL/GenBank/DDBJ whole genome shotgun (WGS) entry which is preliminary data.</text>
</comment>
<dbReference type="InterPro" id="IPR027291">
    <property type="entry name" value="Glyco_hydro_38_N_sf"/>
</dbReference>
<name>A0A8J4SIE3_9TREM</name>
<dbReference type="EMBL" id="LUCH01020519">
    <property type="protein sequence ID" value="KAF5394140.1"/>
    <property type="molecule type" value="Genomic_DNA"/>
</dbReference>
<evidence type="ECO:0000313" key="2">
    <source>
        <dbReference type="EMBL" id="KAF5394140.1"/>
    </source>
</evidence>
<dbReference type="PANTHER" id="PTHR11607">
    <property type="entry name" value="ALPHA-MANNOSIDASE"/>
    <property type="match status" value="1"/>
</dbReference>
<dbReference type="OrthoDB" id="10261055at2759"/>
<dbReference type="PANTHER" id="PTHR11607:SF3">
    <property type="entry name" value="LYSOSOMAL ALPHA-MANNOSIDASE"/>
    <property type="match status" value="1"/>
</dbReference>
<protein>
    <recommendedName>
        <fullName evidence="1">Glycoside hydrolase family 38 N-terminal domain-containing protein</fullName>
    </recommendedName>
</protein>
<evidence type="ECO:0000259" key="1">
    <source>
        <dbReference type="Pfam" id="PF01074"/>
    </source>
</evidence>
<proteinExistence type="predicted"/>
<dbReference type="AlphaFoldDB" id="A0A8J4SIE3"/>
<dbReference type="GO" id="GO:0000139">
    <property type="term" value="C:Golgi membrane"/>
    <property type="evidence" value="ECO:0007669"/>
    <property type="project" value="TreeGrafter"/>
</dbReference>
<feature type="domain" description="Glycoside hydrolase family 38 N-terminal" evidence="1">
    <location>
        <begin position="2"/>
        <end position="68"/>
    </location>
</feature>
<reference evidence="2" key="1">
    <citation type="submission" date="2019-05" db="EMBL/GenBank/DDBJ databases">
        <title>Annotation for the trematode Paragonimus heterotremus.</title>
        <authorList>
            <person name="Choi Y.-J."/>
        </authorList>
    </citation>
    <scope>NUCLEOTIDE SEQUENCE</scope>
    <source>
        <strain evidence="2">LC</strain>
    </source>
</reference>
<dbReference type="InterPro" id="IPR000602">
    <property type="entry name" value="Glyco_hydro_38_N"/>
</dbReference>